<name>A0A392U607_9FABA</name>
<dbReference type="Proteomes" id="UP000265520">
    <property type="component" value="Unassembled WGS sequence"/>
</dbReference>
<evidence type="ECO:0000313" key="2">
    <source>
        <dbReference type="EMBL" id="MCI68204.1"/>
    </source>
</evidence>
<reference evidence="2 3" key="1">
    <citation type="journal article" date="2018" name="Front. Plant Sci.">
        <title>Red Clover (Trifolium pratense) and Zigzag Clover (T. medium) - A Picture of Genomic Similarities and Differences.</title>
        <authorList>
            <person name="Dluhosova J."/>
            <person name="Istvanek J."/>
            <person name="Nedelnik J."/>
            <person name="Repkova J."/>
        </authorList>
    </citation>
    <scope>NUCLEOTIDE SEQUENCE [LARGE SCALE GENOMIC DNA]</scope>
    <source>
        <strain evidence="3">cv. 10/8</strain>
        <tissue evidence="2">Leaf</tissue>
    </source>
</reference>
<accession>A0A392U607</accession>
<comment type="caution">
    <text evidence="2">The sequence shown here is derived from an EMBL/GenBank/DDBJ whole genome shotgun (WGS) entry which is preliminary data.</text>
</comment>
<protein>
    <submittedName>
        <fullName evidence="2">Uncharacterized protein</fullName>
    </submittedName>
</protein>
<keyword evidence="3" id="KW-1185">Reference proteome</keyword>
<proteinExistence type="predicted"/>
<sequence>MRRSCGDDERSSGDERMDAADERVAEVESDWVLPSVVVLSSYLPFLRLSSRIGKR</sequence>
<evidence type="ECO:0000313" key="3">
    <source>
        <dbReference type="Proteomes" id="UP000265520"/>
    </source>
</evidence>
<feature type="region of interest" description="Disordered" evidence="1">
    <location>
        <begin position="1"/>
        <end position="21"/>
    </location>
</feature>
<dbReference type="EMBL" id="LXQA010732342">
    <property type="protein sequence ID" value="MCI68204.1"/>
    <property type="molecule type" value="Genomic_DNA"/>
</dbReference>
<dbReference type="AlphaFoldDB" id="A0A392U607"/>
<organism evidence="2 3">
    <name type="scientific">Trifolium medium</name>
    <dbReference type="NCBI Taxonomy" id="97028"/>
    <lineage>
        <taxon>Eukaryota</taxon>
        <taxon>Viridiplantae</taxon>
        <taxon>Streptophyta</taxon>
        <taxon>Embryophyta</taxon>
        <taxon>Tracheophyta</taxon>
        <taxon>Spermatophyta</taxon>
        <taxon>Magnoliopsida</taxon>
        <taxon>eudicotyledons</taxon>
        <taxon>Gunneridae</taxon>
        <taxon>Pentapetalae</taxon>
        <taxon>rosids</taxon>
        <taxon>fabids</taxon>
        <taxon>Fabales</taxon>
        <taxon>Fabaceae</taxon>
        <taxon>Papilionoideae</taxon>
        <taxon>50 kb inversion clade</taxon>
        <taxon>NPAAA clade</taxon>
        <taxon>Hologalegina</taxon>
        <taxon>IRL clade</taxon>
        <taxon>Trifolieae</taxon>
        <taxon>Trifolium</taxon>
    </lineage>
</organism>
<evidence type="ECO:0000256" key="1">
    <source>
        <dbReference type="SAM" id="MobiDB-lite"/>
    </source>
</evidence>